<dbReference type="STRING" id="1109443.G4T9R0"/>
<dbReference type="FunFam" id="1.10.10.10:FF:000027">
    <property type="entry name" value="Heat shock transcription factor 1"/>
    <property type="match status" value="1"/>
</dbReference>
<evidence type="ECO:0000313" key="11">
    <source>
        <dbReference type="EMBL" id="CCA68044.1"/>
    </source>
</evidence>
<feature type="domain" description="HSF-type DNA-binding" evidence="10">
    <location>
        <begin position="15"/>
        <end position="120"/>
    </location>
</feature>
<evidence type="ECO:0000256" key="1">
    <source>
        <dbReference type="ARBA" id="ARBA00004123"/>
    </source>
</evidence>
<dbReference type="HOGENOM" id="CLU_378163_0_0_1"/>
<keyword evidence="12" id="KW-1185">Reference proteome</keyword>
<sequence length="733" mass="78504">MSSITNDAASARAAQIPQFLNKLLAMVDDPSTDRFIKWSDDGTSFYVFNPDQFAKELLGTYYKTDASASFVRQLNMYGFHKVPHVRQGALKTDKQAQAWHYRNDNFRRGRPDLLPFITRKGKSVGNAGNANPSNLALQSIKQPDNDGDLELLSNNFNANIQSNTGAEITRGSPKNIDMNQIINGLATIKRHQTLISDNLKELQSSNQALWQEAMEARERHRKHQDTINRILKFLASLFQGTSSTPIRSNSMNGSDAGTPIPTVPRGRLLITDGKHADEENDDLVSTPKSSIRMEEVEDEQSISGQGPTVETPKSGIDTPKVQTQNGFSAVSPSQYPFPDSSGTTPNTYIPPADTWKMLQWLQQNQIPIPGVTYPIVNPQTHNGALATVPPAGMNINPLAFGNMFANSADMSGLSNPTASYNPTGATPNWTNAGTYNPAMLSNGQAAINALGLPYTDNNQLFNSFLPLANVASEPPPSVSVEQVSQRTDKLDQLSTSVEAMQQGIDSLIQGMGLDPLSAASLQVGADPAHAISNTQPGIPLSGAATTTTTTTTNGMSSHGNGPSGQAPEPMYPMDPLDFDLDALLKHIGEKAAGNTPPADYTSLAGDSTFHPLFFDNPSGLDANGAAGQHHIDPTTTTNNVFDSIGRASSVTTGGMSESPVSTRRDISVEPGIEGSSQFDLANSADTTSMVTDAGGNGGRQRNKKRKLEDNSAPVAPPQRQASSGGTRSTKRRK</sequence>
<dbReference type="InParanoid" id="G4T9R0"/>
<dbReference type="InterPro" id="IPR036388">
    <property type="entry name" value="WH-like_DNA-bd_sf"/>
</dbReference>
<dbReference type="Gene3D" id="1.10.10.10">
    <property type="entry name" value="Winged helix-like DNA-binding domain superfamily/Winged helix DNA-binding domain"/>
    <property type="match status" value="1"/>
</dbReference>
<keyword evidence="6" id="KW-0539">Nucleus</keyword>
<evidence type="ECO:0000256" key="4">
    <source>
        <dbReference type="ARBA" id="ARBA00023125"/>
    </source>
</evidence>
<dbReference type="SUPFAM" id="SSF46785">
    <property type="entry name" value="Winged helix' DNA-binding domain"/>
    <property type="match status" value="1"/>
</dbReference>
<dbReference type="PANTHER" id="PTHR10015">
    <property type="entry name" value="HEAT SHOCK TRANSCRIPTION FACTOR"/>
    <property type="match status" value="1"/>
</dbReference>
<dbReference type="GO" id="GO:0005634">
    <property type="term" value="C:nucleus"/>
    <property type="evidence" value="ECO:0007669"/>
    <property type="project" value="UniProtKB-SubCell"/>
</dbReference>
<comment type="caution">
    <text evidence="11">The sequence shown here is derived from an EMBL/GenBank/DDBJ whole genome shotgun (WGS) entry which is preliminary data.</text>
</comment>
<evidence type="ECO:0000256" key="3">
    <source>
        <dbReference type="ARBA" id="ARBA00023015"/>
    </source>
</evidence>
<accession>G4T9R0</accession>
<dbReference type="EMBL" id="CAFZ01000024">
    <property type="protein sequence ID" value="CCA68044.1"/>
    <property type="molecule type" value="Genomic_DNA"/>
</dbReference>
<feature type="compositionally biased region" description="Polar residues" evidence="9">
    <location>
        <begin position="674"/>
        <end position="690"/>
    </location>
</feature>
<comment type="subcellular location">
    <subcellularLocation>
        <location evidence="1">Nucleus</location>
    </subcellularLocation>
</comment>
<evidence type="ECO:0000313" key="12">
    <source>
        <dbReference type="Proteomes" id="UP000007148"/>
    </source>
</evidence>
<feature type="region of interest" description="Disordered" evidence="9">
    <location>
        <begin position="244"/>
        <end position="264"/>
    </location>
</feature>
<evidence type="ECO:0000259" key="10">
    <source>
        <dbReference type="SMART" id="SM00415"/>
    </source>
</evidence>
<feature type="region of interest" description="Disordered" evidence="9">
    <location>
        <begin position="620"/>
        <end position="733"/>
    </location>
</feature>
<reference evidence="11 12" key="1">
    <citation type="journal article" date="2011" name="PLoS Pathog.">
        <title>Endophytic Life Strategies Decoded by Genome and Transcriptome Analyses of the Mutualistic Root Symbiont Piriformospora indica.</title>
        <authorList>
            <person name="Zuccaro A."/>
            <person name="Lahrmann U."/>
            <person name="Guldener U."/>
            <person name="Langen G."/>
            <person name="Pfiffi S."/>
            <person name="Biedenkopf D."/>
            <person name="Wong P."/>
            <person name="Samans B."/>
            <person name="Grimm C."/>
            <person name="Basiewicz M."/>
            <person name="Murat C."/>
            <person name="Martin F."/>
            <person name="Kogel K.H."/>
        </authorList>
    </citation>
    <scope>NUCLEOTIDE SEQUENCE [LARGE SCALE GENOMIC DNA]</scope>
    <source>
        <strain evidence="11 12">DSM 11827</strain>
    </source>
</reference>
<dbReference type="eggNOG" id="KOG0627">
    <property type="taxonomic scope" value="Eukaryota"/>
</dbReference>
<dbReference type="SMART" id="SM00415">
    <property type="entry name" value="HSF"/>
    <property type="match status" value="1"/>
</dbReference>
<dbReference type="InterPro" id="IPR036390">
    <property type="entry name" value="WH_DNA-bd_sf"/>
</dbReference>
<dbReference type="InterPro" id="IPR000232">
    <property type="entry name" value="HSF_DNA-bd"/>
</dbReference>
<protein>
    <recommendedName>
        <fullName evidence="10">HSF-type DNA-binding domain-containing protein</fullName>
    </recommendedName>
</protein>
<feature type="compositionally biased region" description="Polar residues" evidence="9">
    <location>
        <begin position="244"/>
        <end position="255"/>
    </location>
</feature>
<dbReference type="Pfam" id="PF00447">
    <property type="entry name" value="HSF_DNA-bind"/>
    <property type="match status" value="1"/>
</dbReference>
<proteinExistence type="inferred from homology"/>
<keyword evidence="3" id="KW-0805">Transcription regulation</keyword>
<feature type="compositionally biased region" description="Polar residues" evidence="9">
    <location>
        <begin position="633"/>
        <end position="661"/>
    </location>
</feature>
<dbReference type="PANTHER" id="PTHR10015:SF427">
    <property type="entry name" value="HEAT SHOCK FACTOR PROTEIN"/>
    <property type="match status" value="1"/>
</dbReference>
<dbReference type="AlphaFoldDB" id="G4T9R0"/>
<keyword evidence="5" id="KW-0804">Transcription</keyword>
<evidence type="ECO:0000256" key="9">
    <source>
        <dbReference type="SAM" id="MobiDB-lite"/>
    </source>
</evidence>
<dbReference type="PRINTS" id="PR00056">
    <property type="entry name" value="HSFDOMAIN"/>
</dbReference>
<dbReference type="GO" id="GO:0003700">
    <property type="term" value="F:DNA-binding transcription factor activity"/>
    <property type="evidence" value="ECO:0007669"/>
    <property type="project" value="InterPro"/>
</dbReference>
<evidence type="ECO:0000256" key="6">
    <source>
        <dbReference type="ARBA" id="ARBA00023242"/>
    </source>
</evidence>
<gene>
    <name evidence="11" type="ORF">PIIN_01911</name>
</gene>
<comment type="subunit">
    <text evidence="7">Homotrimer. Homotrimerization increases the affinity of HSF1 to DNA. Interacts with transcriptional coregulator SSA1 on chromatin.</text>
</comment>
<dbReference type="OrthoDB" id="60033at2759"/>
<keyword evidence="4" id="KW-0238">DNA-binding</keyword>
<evidence type="ECO:0000256" key="7">
    <source>
        <dbReference type="ARBA" id="ARBA00062171"/>
    </source>
</evidence>
<evidence type="ECO:0000256" key="8">
    <source>
        <dbReference type="RuleBase" id="RU004020"/>
    </source>
</evidence>
<feature type="region of interest" description="Disordered" evidence="9">
    <location>
        <begin position="292"/>
        <end position="318"/>
    </location>
</feature>
<evidence type="ECO:0000256" key="2">
    <source>
        <dbReference type="ARBA" id="ARBA00006403"/>
    </source>
</evidence>
<feature type="region of interest" description="Disordered" evidence="9">
    <location>
        <begin position="532"/>
        <end position="568"/>
    </location>
</feature>
<dbReference type="Proteomes" id="UP000007148">
    <property type="component" value="Unassembled WGS sequence"/>
</dbReference>
<comment type="similarity">
    <text evidence="2 8">Belongs to the HSF family.</text>
</comment>
<name>G4T9R0_SERID</name>
<evidence type="ECO:0000256" key="5">
    <source>
        <dbReference type="ARBA" id="ARBA00023163"/>
    </source>
</evidence>
<organism evidence="11 12">
    <name type="scientific">Serendipita indica (strain DSM 11827)</name>
    <name type="common">Root endophyte fungus</name>
    <name type="synonym">Piriformospora indica</name>
    <dbReference type="NCBI Taxonomy" id="1109443"/>
    <lineage>
        <taxon>Eukaryota</taxon>
        <taxon>Fungi</taxon>
        <taxon>Dikarya</taxon>
        <taxon>Basidiomycota</taxon>
        <taxon>Agaricomycotina</taxon>
        <taxon>Agaricomycetes</taxon>
        <taxon>Sebacinales</taxon>
        <taxon>Serendipitaceae</taxon>
        <taxon>Serendipita</taxon>
    </lineage>
</organism>
<dbReference type="GO" id="GO:0043565">
    <property type="term" value="F:sequence-specific DNA binding"/>
    <property type="evidence" value="ECO:0007669"/>
    <property type="project" value="InterPro"/>
</dbReference>